<protein>
    <submittedName>
        <fullName evidence="2">Stress response protein nst1</fullName>
    </submittedName>
</protein>
<feature type="non-terminal residue" evidence="2">
    <location>
        <position position="106"/>
    </location>
</feature>
<accession>A0A0A9ZF99</accession>
<sequence length="106" mass="12766">IPKTKKRRRTANIKGKSKKNKDRLKKMREDEEVRRLEAENRKTLRASQGDEGLLHDKQRHITTREDKEIRKIEAEKRKLLRASEGDEGLLKERERLKKLRENVEIR</sequence>
<organism evidence="2">
    <name type="scientific">Lygus hesperus</name>
    <name type="common">Western plant bug</name>
    <dbReference type="NCBI Taxonomy" id="30085"/>
    <lineage>
        <taxon>Eukaryota</taxon>
        <taxon>Metazoa</taxon>
        <taxon>Ecdysozoa</taxon>
        <taxon>Arthropoda</taxon>
        <taxon>Hexapoda</taxon>
        <taxon>Insecta</taxon>
        <taxon>Pterygota</taxon>
        <taxon>Neoptera</taxon>
        <taxon>Paraneoptera</taxon>
        <taxon>Hemiptera</taxon>
        <taxon>Heteroptera</taxon>
        <taxon>Panheteroptera</taxon>
        <taxon>Cimicomorpha</taxon>
        <taxon>Miridae</taxon>
        <taxon>Mirini</taxon>
        <taxon>Lygus</taxon>
    </lineage>
</organism>
<reference evidence="2" key="2">
    <citation type="submission" date="2014-07" db="EMBL/GenBank/DDBJ databases">
        <authorList>
            <person name="Hull J."/>
        </authorList>
    </citation>
    <scope>NUCLEOTIDE SEQUENCE</scope>
</reference>
<evidence type="ECO:0000313" key="2">
    <source>
        <dbReference type="EMBL" id="JAG43179.1"/>
    </source>
</evidence>
<dbReference type="EMBL" id="GBHO01000425">
    <property type="protein sequence ID" value="JAG43179.1"/>
    <property type="molecule type" value="Transcribed_RNA"/>
</dbReference>
<feature type="compositionally biased region" description="Basic residues" evidence="1">
    <location>
        <begin position="1"/>
        <end position="26"/>
    </location>
</feature>
<evidence type="ECO:0000256" key="1">
    <source>
        <dbReference type="SAM" id="MobiDB-lite"/>
    </source>
</evidence>
<feature type="region of interest" description="Disordered" evidence="1">
    <location>
        <begin position="1"/>
        <end position="36"/>
    </location>
</feature>
<gene>
    <name evidence="2" type="primary">nst1_10</name>
    <name evidence="2" type="ORF">CM83_105699</name>
</gene>
<feature type="non-terminal residue" evidence="2">
    <location>
        <position position="1"/>
    </location>
</feature>
<proteinExistence type="predicted"/>
<name>A0A0A9ZF99_LYGHE</name>
<reference evidence="2" key="1">
    <citation type="journal article" date="2014" name="PLoS ONE">
        <title>Transcriptome-Based Identification of ABC Transporters in the Western Tarnished Plant Bug Lygus hesperus.</title>
        <authorList>
            <person name="Hull J.J."/>
            <person name="Chaney K."/>
            <person name="Geib S.M."/>
            <person name="Fabrick J.A."/>
            <person name="Brent C.S."/>
            <person name="Walsh D."/>
            <person name="Lavine L.C."/>
        </authorList>
    </citation>
    <scope>NUCLEOTIDE SEQUENCE</scope>
</reference>
<feature type="compositionally biased region" description="Basic and acidic residues" evidence="1">
    <location>
        <begin position="27"/>
        <end position="36"/>
    </location>
</feature>
<dbReference type="AlphaFoldDB" id="A0A0A9ZF99"/>